<name>A0ABM1SXV4_LIMPO</name>
<protein>
    <submittedName>
        <fullName evidence="3">Uncharacterized protein LOC111087143</fullName>
    </submittedName>
</protein>
<keyword evidence="2" id="KW-1185">Reference proteome</keyword>
<feature type="signal peptide" evidence="1">
    <location>
        <begin position="1"/>
        <end position="24"/>
    </location>
</feature>
<keyword evidence="1" id="KW-0732">Signal</keyword>
<dbReference type="Proteomes" id="UP000694941">
    <property type="component" value="Unplaced"/>
</dbReference>
<reference evidence="3" key="1">
    <citation type="submission" date="2025-08" db="UniProtKB">
        <authorList>
            <consortium name="RefSeq"/>
        </authorList>
    </citation>
    <scope>IDENTIFICATION</scope>
    <source>
        <tissue evidence="3">Muscle</tissue>
    </source>
</reference>
<feature type="chain" id="PRO_5047512471" evidence="1">
    <location>
        <begin position="25"/>
        <end position="140"/>
    </location>
</feature>
<organism evidence="2 3">
    <name type="scientific">Limulus polyphemus</name>
    <name type="common">Atlantic horseshoe crab</name>
    <dbReference type="NCBI Taxonomy" id="6850"/>
    <lineage>
        <taxon>Eukaryota</taxon>
        <taxon>Metazoa</taxon>
        <taxon>Ecdysozoa</taxon>
        <taxon>Arthropoda</taxon>
        <taxon>Chelicerata</taxon>
        <taxon>Merostomata</taxon>
        <taxon>Xiphosura</taxon>
        <taxon>Limulidae</taxon>
        <taxon>Limulus</taxon>
    </lineage>
</organism>
<sequence>MENLTMKFLLITLILLRMVLNIRAIPADYPPVSKADIGYLENVISSLVAATDISCVQRTVCKIALVSSAYGLFGEELQKVLRVNSEDVQSEIVGKYEKAFNDGLSLLPRAEAIESLLKKCEFFYPDCSATEEEIKQLILE</sequence>
<dbReference type="GeneID" id="111087143"/>
<evidence type="ECO:0000313" key="3">
    <source>
        <dbReference type="RefSeq" id="XP_022248460.1"/>
    </source>
</evidence>
<proteinExistence type="predicted"/>
<gene>
    <name evidence="3" type="primary">LOC111087143</name>
</gene>
<accession>A0ABM1SXV4</accession>
<evidence type="ECO:0000313" key="2">
    <source>
        <dbReference type="Proteomes" id="UP000694941"/>
    </source>
</evidence>
<evidence type="ECO:0000256" key="1">
    <source>
        <dbReference type="SAM" id="SignalP"/>
    </source>
</evidence>
<dbReference type="RefSeq" id="XP_022248460.1">
    <property type="nucleotide sequence ID" value="XM_022392752.1"/>
</dbReference>